<sequence>MDTTNHDLRKDVAFIQGMMEGSGQIDQRMEGKVLSRLLTLIDDLIEEVHQLNLRLSELEEYVEAVDEDLNELELLVYEDEEEEDENAGFFEMECPKCGEHVLIDDDIFDDVDTYEVLCPECHTVLLVNDEDDESGQKTAESETEQTVQL</sequence>
<name>A0ABS2WK71_9BACL</name>
<proteinExistence type="predicted"/>
<dbReference type="InterPro" id="IPR036671">
    <property type="entry name" value="DPH_MB_sf"/>
</dbReference>
<dbReference type="NCBIfam" id="NF045650">
    <property type="entry name" value="CD1247_Nterm"/>
    <property type="match status" value="1"/>
</dbReference>
<evidence type="ECO:0000256" key="1">
    <source>
        <dbReference type="SAM" id="Coils"/>
    </source>
</evidence>
<evidence type="ECO:0008006" key="4">
    <source>
        <dbReference type="Google" id="ProtNLM"/>
    </source>
</evidence>
<organism evidence="2 3">
    <name type="scientific">Polycladomyces zharkentensis</name>
    <dbReference type="NCBI Taxonomy" id="2807616"/>
    <lineage>
        <taxon>Bacteria</taxon>
        <taxon>Bacillati</taxon>
        <taxon>Bacillota</taxon>
        <taxon>Bacilli</taxon>
        <taxon>Bacillales</taxon>
        <taxon>Thermoactinomycetaceae</taxon>
        <taxon>Polycladomyces</taxon>
    </lineage>
</organism>
<accession>A0ABS2WK71</accession>
<comment type="caution">
    <text evidence="2">The sequence shown here is derived from an EMBL/GenBank/DDBJ whole genome shotgun (WGS) entry which is preliminary data.</text>
</comment>
<evidence type="ECO:0000313" key="3">
    <source>
        <dbReference type="Proteomes" id="UP001177120"/>
    </source>
</evidence>
<dbReference type="InterPro" id="IPR054688">
    <property type="entry name" value="CD1247_N"/>
</dbReference>
<dbReference type="EMBL" id="JAFHAP010000008">
    <property type="protein sequence ID" value="MBN2909866.1"/>
    <property type="molecule type" value="Genomic_DNA"/>
</dbReference>
<reference evidence="2" key="1">
    <citation type="journal article" date="2024" name="Int. J. Syst. Evol. Microbiol.">
        <title>Polycladomyces zharkentensis sp. nov., a novel thermophilic cellulose- and starch-degrading member of the Bacillota from a geothermal aquifer in Kazakhstan.</title>
        <authorList>
            <person name="Mashzhan A."/>
            <person name="Kistaubayeva A."/>
            <person name="Javier-Lopez R."/>
            <person name="Bissenova U."/>
            <person name="Bissenbay A."/>
            <person name="Birkeland N.K."/>
        </authorList>
    </citation>
    <scope>NUCLEOTIDE SEQUENCE</scope>
    <source>
        <strain evidence="2">ZKZ2T</strain>
    </source>
</reference>
<gene>
    <name evidence="2" type="ORF">JQC72_10050</name>
</gene>
<dbReference type="Proteomes" id="UP001177120">
    <property type="component" value="Unassembled WGS sequence"/>
</dbReference>
<evidence type="ECO:0000313" key="2">
    <source>
        <dbReference type="EMBL" id="MBN2909866.1"/>
    </source>
</evidence>
<feature type="coiled-coil region" evidence="1">
    <location>
        <begin position="34"/>
        <end position="75"/>
    </location>
</feature>
<keyword evidence="3" id="KW-1185">Reference proteome</keyword>
<protein>
    <recommendedName>
        <fullName evidence="4">AraC family transcriptional regulator</fullName>
    </recommendedName>
</protein>
<dbReference type="RefSeq" id="WP_205495202.1">
    <property type="nucleotide sequence ID" value="NZ_JAFHAP010000008.1"/>
</dbReference>
<keyword evidence="1" id="KW-0175">Coiled coil</keyword>
<dbReference type="SUPFAM" id="SSF144217">
    <property type="entry name" value="CSL zinc finger"/>
    <property type="match status" value="1"/>
</dbReference>